<reference evidence="4" key="1">
    <citation type="journal article" date="2022" name="Int. J. Mol. Sci.">
        <title>Draft Genome of Tanacetum Coccineum: Genomic Comparison of Closely Related Tanacetum-Family Plants.</title>
        <authorList>
            <person name="Yamashiro T."/>
            <person name="Shiraishi A."/>
            <person name="Nakayama K."/>
            <person name="Satake H."/>
        </authorList>
    </citation>
    <scope>NUCLEOTIDE SEQUENCE</scope>
</reference>
<dbReference type="SUPFAM" id="SSF53098">
    <property type="entry name" value="Ribonuclease H-like"/>
    <property type="match status" value="1"/>
</dbReference>
<evidence type="ECO:0000256" key="1">
    <source>
        <dbReference type="ARBA" id="ARBA00022722"/>
    </source>
</evidence>
<protein>
    <submittedName>
        <fullName evidence="4">Werner syndrome-like exonuclease</fullName>
    </submittedName>
</protein>
<gene>
    <name evidence="4" type="ORF">Tco_0954062</name>
</gene>
<dbReference type="InterPro" id="IPR036397">
    <property type="entry name" value="RNaseH_sf"/>
</dbReference>
<dbReference type="PANTHER" id="PTHR13620:SF121">
    <property type="entry name" value="EMB|CAB82946.1-RELATED"/>
    <property type="match status" value="1"/>
</dbReference>
<organism evidence="4 5">
    <name type="scientific">Tanacetum coccineum</name>
    <dbReference type="NCBI Taxonomy" id="301880"/>
    <lineage>
        <taxon>Eukaryota</taxon>
        <taxon>Viridiplantae</taxon>
        <taxon>Streptophyta</taxon>
        <taxon>Embryophyta</taxon>
        <taxon>Tracheophyta</taxon>
        <taxon>Spermatophyta</taxon>
        <taxon>Magnoliopsida</taxon>
        <taxon>eudicotyledons</taxon>
        <taxon>Gunneridae</taxon>
        <taxon>Pentapetalae</taxon>
        <taxon>asterids</taxon>
        <taxon>campanulids</taxon>
        <taxon>Asterales</taxon>
        <taxon>Asteraceae</taxon>
        <taxon>Asteroideae</taxon>
        <taxon>Anthemideae</taxon>
        <taxon>Anthemidinae</taxon>
        <taxon>Tanacetum</taxon>
    </lineage>
</organism>
<keyword evidence="1" id="KW-0540">Nuclease</keyword>
<evidence type="ECO:0000313" key="5">
    <source>
        <dbReference type="Proteomes" id="UP001151760"/>
    </source>
</evidence>
<feature type="domain" description="3'-5' exonuclease" evidence="3">
    <location>
        <begin position="52"/>
        <end position="203"/>
    </location>
</feature>
<dbReference type="Pfam" id="PF01612">
    <property type="entry name" value="DNA_pol_A_exo1"/>
    <property type="match status" value="1"/>
</dbReference>
<comment type="caution">
    <text evidence="4">The sequence shown here is derived from an EMBL/GenBank/DDBJ whole genome shotgun (WGS) entry which is preliminary data.</text>
</comment>
<name>A0ABQ5E3F1_9ASTR</name>
<reference evidence="4" key="2">
    <citation type="submission" date="2022-01" db="EMBL/GenBank/DDBJ databases">
        <authorList>
            <person name="Yamashiro T."/>
            <person name="Shiraishi A."/>
            <person name="Satake H."/>
            <person name="Nakayama K."/>
        </authorList>
    </citation>
    <scope>NUCLEOTIDE SEQUENCE</scope>
</reference>
<evidence type="ECO:0000256" key="2">
    <source>
        <dbReference type="ARBA" id="ARBA00022801"/>
    </source>
</evidence>
<sequence>MTPCSINLVTYVSSAFKYLVKYDGKTIKTTVTNQGAVAEEWVSEILLVHSDNKNHVVGLDIKWDDSPDELVRNKCSVLLLCIETKCLILQLLYMDTIPETIKSFLMNSKFTFMGVNEDMSKLVSEYGLHCANTEDIRMIVTKRWLVQFGQHDLEYLVDGMFTLEIKKPGNDERLNKWAARVLNEKQVLYACNLAYVSYKIAHTIIVDKVRH</sequence>
<dbReference type="CDD" id="cd06141">
    <property type="entry name" value="WRN_exo"/>
    <property type="match status" value="1"/>
</dbReference>
<evidence type="ECO:0000259" key="3">
    <source>
        <dbReference type="Pfam" id="PF01612"/>
    </source>
</evidence>
<dbReference type="InterPro" id="IPR012337">
    <property type="entry name" value="RNaseH-like_sf"/>
</dbReference>
<dbReference type="InterPro" id="IPR051132">
    <property type="entry name" value="3-5_Exonuclease_domain"/>
</dbReference>
<dbReference type="PANTHER" id="PTHR13620">
    <property type="entry name" value="3-5 EXONUCLEASE"/>
    <property type="match status" value="1"/>
</dbReference>
<dbReference type="Proteomes" id="UP001151760">
    <property type="component" value="Unassembled WGS sequence"/>
</dbReference>
<dbReference type="Gene3D" id="3.30.420.10">
    <property type="entry name" value="Ribonuclease H-like superfamily/Ribonuclease H"/>
    <property type="match status" value="1"/>
</dbReference>
<keyword evidence="5" id="KW-1185">Reference proteome</keyword>
<evidence type="ECO:0000313" key="4">
    <source>
        <dbReference type="EMBL" id="GJT45347.1"/>
    </source>
</evidence>
<dbReference type="InterPro" id="IPR002562">
    <property type="entry name" value="3'-5'_exonuclease_dom"/>
</dbReference>
<dbReference type="EMBL" id="BQNB010015893">
    <property type="protein sequence ID" value="GJT45347.1"/>
    <property type="molecule type" value="Genomic_DNA"/>
</dbReference>
<proteinExistence type="predicted"/>
<keyword evidence="2" id="KW-0378">Hydrolase</keyword>
<accession>A0ABQ5E3F1</accession>